<comment type="caution">
    <text evidence="3">The sequence shown here is derived from an EMBL/GenBank/DDBJ whole genome shotgun (WGS) entry which is preliminary data.</text>
</comment>
<dbReference type="NCBIfam" id="NF003767">
    <property type="entry name" value="PRK05363.1"/>
    <property type="match status" value="1"/>
</dbReference>
<evidence type="ECO:0000256" key="1">
    <source>
        <dbReference type="ARBA" id="ARBA00022764"/>
    </source>
</evidence>
<dbReference type="PROSITE" id="PS51318">
    <property type="entry name" value="TAT"/>
    <property type="match status" value="1"/>
</dbReference>
<evidence type="ECO:0000313" key="4">
    <source>
        <dbReference type="Proteomes" id="UP000246352"/>
    </source>
</evidence>
<dbReference type="EMBL" id="QGTR01000006">
    <property type="protein sequence ID" value="PWV97648.1"/>
    <property type="molecule type" value="Genomic_DNA"/>
</dbReference>
<sequence length="334" mass="37246">MPAARPPLAAPAGSIRSSWFLAEREATPEAAFLSRRSLLRSLGLTGGGLILGNAVMPGRAAAGSAADKTAGLYPARHNDAFELDRDLTPEEINGKFNNFYEFGSHKQIYREAERLVTDPWPISIDGLVDRPETIEFAELAKAMSLEERLYRHRCVEAWSMTIPWTGFPLARLLDRAGVQPGARYVRFETFLDPVMASGQRQVWYPWPYVEGVTIAEARNDLAFLVTGAYGKPLANQFGAPLRLALPWKYGFKSIKSIARISLVAERPVSFWESISKTEYGFWANVNPAVPHPRWSQAREQVLHTGEERDTLPFNGYGQQVAALYGGLESEALYR</sequence>
<dbReference type="PANTHER" id="PTHR43032">
    <property type="entry name" value="PROTEIN-METHIONINE-SULFOXIDE REDUCTASE"/>
    <property type="match status" value="1"/>
</dbReference>
<dbReference type="Pfam" id="PF00174">
    <property type="entry name" value="Oxidored_molyb"/>
    <property type="match status" value="1"/>
</dbReference>
<evidence type="ECO:0000259" key="2">
    <source>
        <dbReference type="Pfam" id="PF00174"/>
    </source>
</evidence>
<dbReference type="AlphaFoldDB" id="A0A317PDV0"/>
<dbReference type="PANTHER" id="PTHR43032:SF3">
    <property type="entry name" value="PROTEIN-METHIONINE-SULFOXIDE REDUCTASE CATALYTIC SUBUNIT MSRP"/>
    <property type="match status" value="1"/>
</dbReference>
<keyword evidence="1" id="KW-0574">Periplasm</keyword>
<keyword evidence="4" id="KW-1185">Reference proteome</keyword>
<feature type="domain" description="Oxidoreductase molybdopterin-binding" evidence="2">
    <location>
        <begin position="117"/>
        <end position="271"/>
    </location>
</feature>
<dbReference type="SUPFAM" id="SSF56524">
    <property type="entry name" value="Oxidoreductase molybdopterin-binding domain"/>
    <property type="match status" value="1"/>
</dbReference>
<dbReference type="Proteomes" id="UP000246352">
    <property type="component" value="Unassembled WGS sequence"/>
</dbReference>
<dbReference type="Gene3D" id="3.90.420.10">
    <property type="entry name" value="Oxidoreductase, molybdopterin-binding domain"/>
    <property type="match status" value="1"/>
</dbReference>
<accession>A0A317PDV0</accession>
<protein>
    <submittedName>
        <fullName evidence="3">Sulfoxide reductase catalytic subunit YedY</fullName>
    </submittedName>
</protein>
<gene>
    <name evidence="3" type="ORF">DFR52_106171</name>
</gene>
<reference evidence="3 4" key="1">
    <citation type="submission" date="2018-05" db="EMBL/GenBank/DDBJ databases">
        <title>Genomic Encyclopedia of Type Strains, Phase IV (KMG-IV): sequencing the most valuable type-strain genomes for metagenomic binning, comparative biology and taxonomic classification.</title>
        <authorList>
            <person name="Goeker M."/>
        </authorList>
    </citation>
    <scope>NUCLEOTIDE SEQUENCE [LARGE SCALE GENOMIC DNA]</scope>
    <source>
        <strain evidence="3 4">DSM 16791</strain>
    </source>
</reference>
<name>A0A317PDV0_9HYPH</name>
<dbReference type="InterPro" id="IPR000572">
    <property type="entry name" value="OxRdtase_Mopterin-bd_dom"/>
</dbReference>
<dbReference type="InterPro" id="IPR006311">
    <property type="entry name" value="TAT_signal"/>
</dbReference>
<dbReference type="OrthoDB" id="9795587at2"/>
<evidence type="ECO:0000313" key="3">
    <source>
        <dbReference type="EMBL" id="PWV97648.1"/>
    </source>
</evidence>
<proteinExistence type="predicted"/>
<organism evidence="3 4">
    <name type="scientific">Hoeflea marina</name>
    <dbReference type="NCBI Taxonomy" id="274592"/>
    <lineage>
        <taxon>Bacteria</taxon>
        <taxon>Pseudomonadati</taxon>
        <taxon>Pseudomonadota</taxon>
        <taxon>Alphaproteobacteria</taxon>
        <taxon>Hyphomicrobiales</taxon>
        <taxon>Rhizobiaceae</taxon>
        <taxon>Hoeflea</taxon>
    </lineage>
</organism>
<dbReference type="RefSeq" id="WP_110033944.1">
    <property type="nucleotide sequence ID" value="NZ_QGTR01000006.1"/>
</dbReference>
<dbReference type="InterPro" id="IPR036374">
    <property type="entry name" value="OxRdtase_Mopterin-bd_sf"/>
</dbReference>